<dbReference type="PANTHER" id="PTHR36529">
    <property type="entry name" value="SLL1095 PROTEIN"/>
    <property type="match status" value="1"/>
</dbReference>
<evidence type="ECO:0000313" key="2">
    <source>
        <dbReference type="Proteomes" id="UP000601990"/>
    </source>
</evidence>
<gene>
    <name evidence="1" type="ORF">GO608_04930</name>
</gene>
<dbReference type="EMBL" id="WTVH01000006">
    <property type="protein sequence ID" value="NMF92671.1"/>
    <property type="molecule type" value="Genomic_DNA"/>
</dbReference>
<dbReference type="Pfam" id="PF09837">
    <property type="entry name" value="DUF2064"/>
    <property type="match status" value="1"/>
</dbReference>
<dbReference type="SUPFAM" id="SSF53448">
    <property type="entry name" value="Nucleotide-diphospho-sugar transferases"/>
    <property type="match status" value="1"/>
</dbReference>
<protein>
    <submittedName>
        <fullName evidence="1">DUF2064 domain-containing protein</fullName>
    </submittedName>
</protein>
<dbReference type="PANTHER" id="PTHR36529:SF1">
    <property type="entry name" value="GLYCOSYLTRANSFERASE"/>
    <property type="match status" value="1"/>
</dbReference>
<organism evidence="1 2">
    <name type="scientific">Aromatoleum buckelii</name>
    <dbReference type="NCBI Taxonomy" id="200254"/>
    <lineage>
        <taxon>Bacteria</taxon>
        <taxon>Pseudomonadati</taxon>
        <taxon>Pseudomonadota</taxon>
        <taxon>Betaproteobacteria</taxon>
        <taxon>Rhodocyclales</taxon>
        <taxon>Rhodocyclaceae</taxon>
        <taxon>Aromatoleum</taxon>
    </lineage>
</organism>
<dbReference type="RefSeq" id="WP_169197969.1">
    <property type="nucleotide sequence ID" value="NZ_WTVH02000010.1"/>
</dbReference>
<dbReference type="InterPro" id="IPR029044">
    <property type="entry name" value="Nucleotide-diphossugar_trans"/>
</dbReference>
<keyword evidence="2" id="KW-1185">Reference proteome</keyword>
<dbReference type="Proteomes" id="UP000601990">
    <property type="component" value="Unassembled WGS sequence"/>
</dbReference>
<dbReference type="NCBIfam" id="TIGR04282">
    <property type="entry name" value="glyco_like_cofC"/>
    <property type="match status" value="1"/>
</dbReference>
<comment type="caution">
    <text evidence="1">The sequence shown here is derived from an EMBL/GenBank/DDBJ whole genome shotgun (WGS) entry which is preliminary data.</text>
</comment>
<evidence type="ECO:0000313" key="1">
    <source>
        <dbReference type="EMBL" id="NMF92671.1"/>
    </source>
</evidence>
<reference evidence="1" key="1">
    <citation type="submission" date="2019-12" db="EMBL/GenBank/DDBJ databases">
        <title>Comparative genomics gives insights into the taxonomy of the Azoarcus-Aromatoleum group and reveals separate origins of nif in the plant-associated Azoarcus and non-plant-associated Aromatoleum sub-groups.</title>
        <authorList>
            <person name="Lafos M."/>
            <person name="Maluk M."/>
            <person name="Batista M."/>
            <person name="Junghare M."/>
            <person name="Carmona M."/>
            <person name="Faoro H."/>
            <person name="Cruz L.M."/>
            <person name="Battistoni F."/>
            <person name="De Souza E."/>
            <person name="Pedrosa F."/>
            <person name="Chen W.-M."/>
            <person name="Poole P.S."/>
            <person name="Dixon R.A."/>
            <person name="James E.K."/>
        </authorList>
    </citation>
    <scope>NUCLEOTIDE SEQUENCE</scope>
    <source>
        <strain evidence="1">U120</strain>
    </source>
</reference>
<sequence length="216" mass="22630">MTVDVAAKPLRILVFAKAPRPGFAKTRLIPALGTVGAAALARRMLDDTLAAALAAAVGPVELVATPHVGTLAWRDIALPAGIAVADQGEGDLGRRMAHAVRRTTERGEAALLIGTDCIELGPAVLRAAAATLRTHDAVIHPSTDGGYVLLGLSRFHPRLFSGIAWSTETVAAVTVARLREIGWSLHIGDAMHDIDVPGDLRHVPALPPPRHGPPQQ</sequence>
<name>A0ABX1N0M2_9RHOO</name>
<dbReference type="Gene3D" id="3.90.550.10">
    <property type="entry name" value="Spore Coat Polysaccharide Biosynthesis Protein SpsA, Chain A"/>
    <property type="match status" value="1"/>
</dbReference>
<dbReference type="InterPro" id="IPR018641">
    <property type="entry name" value="Trfase_1_rSAM/seldom-assoc"/>
</dbReference>
<proteinExistence type="predicted"/>
<accession>A0ABX1N0M2</accession>